<proteinExistence type="predicted"/>
<protein>
    <submittedName>
        <fullName evidence="1">Uncharacterized protein</fullName>
    </submittedName>
</protein>
<dbReference type="Proteomes" id="UP001190336">
    <property type="component" value="Chromosome"/>
</dbReference>
<gene>
    <name evidence="1" type="ORF">MU0083_003323</name>
</gene>
<dbReference type="RefSeq" id="WP_308474019.1">
    <property type="nucleotide sequence ID" value="NZ_OY726394.1"/>
</dbReference>
<dbReference type="EMBL" id="OY726394">
    <property type="protein sequence ID" value="CAJ1503993.1"/>
    <property type="molecule type" value="Genomic_DNA"/>
</dbReference>
<evidence type="ECO:0000313" key="1">
    <source>
        <dbReference type="EMBL" id="CAJ1503993.1"/>
    </source>
</evidence>
<accession>A0ABM9LSI7</accession>
<evidence type="ECO:0000313" key="2">
    <source>
        <dbReference type="Proteomes" id="UP001190336"/>
    </source>
</evidence>
<keyword evidence="2" id="KW-1185">Reference proteome</keyword>
<organism evidence="1 2">
    <name type="scientific">[Mycobacterium] kokjensenii</name>
    <dbReference type="NCBI Taxonomy" id="3064287"/>
    <lineage>
        <taxon>Bacteria</taxon>
        <taxon>Bacillati</taxon>
        <taxon>Actinomycetota</taxon>
        <taxon>Actinomycetes</taxon>
        <taxon>Mycobacteriales</taxon>
        <taxon>Mycobacteriaceae</taxon>
        <taxon>Mycolicibacter</taxon>
    </lineage>
</organism>
<reference evidence="1 2" key="1">
    <citation type="submission" date="2023-08" db="EMBL/GenBank/DDBJ databases">
        <authorList>
            <person name="Folkvardsen B D."/>
            <person name="Norman A."/>
        </authorList>
    </citation>
    <scope>NUCLEOTIDE SEQUENCE [LARGE SCALE GENOMIC DNA]</scope>
    <source>
        <strain evidence="1 2">Mu0083</strain>
    </source>
</reference>
<name>A0ABM9LSI7_9MYCO</name>
<sequence>MSLAIGQIVITDWQSVKDYGSVGCLPEGDGKQGRRLIFGHQENSLHRPRVHDDRPPAVRIATEVFLGLMLDNRVRPYDIATRCRIRSFTRHVPVGPRREIVRSFDIAPHFWPLTVDRGEQARAGYGIDRTGACIRYTQNPYPLVGHADDVTVHRVQFAPGCHHMMRRATRTNPAFICEQLPSWHAAQVVAEYLIDAAISLAVGRGPLAVIGAGETTVS</sequence>